<feature type="region of interest" description="Disordered" evidence="1">
    <location>
        <begin position="126"/>
        <end position="180"/>
    </location>
</feature>
<dbReference type="KEGG" id="hakz:J0X25_07585"/>
<dbReference type="AlphaFoldDB" id="A0A8A2VRZ2"/>
<reference evidence="2 3" key="1">
    <citation type="submission" date="2021-03" db="EMBL/GenBank/DDBJ databases">
        <title>Haloterrigena longa sp. nov. and Haloterrigena limicola sp. nov., extremely halophilic archaea isolated from a salt lake.</title>
        <authorList>
            <person name="Henglin C."/>
        </authorList>
    </citation>
    <scope>NUCLEOTIDE SEQUENCE [LARGE SCALE GENOMIC DNA]</scope>
    <source>
        <strain evidence="2 3">KZCA68</strain>
    </source>
</reference>
<feature type="compositionally biased region" description="Polar residues" evidence="1">
    <location>
        <begin position="143"/>
        <end position="158"/>
    </location>
</feature>
<feature type="region of interest" description="Disordered" evidence="1">
    <location>
        <begin position="1"/>
        <end position="23"/>
    </location>
</feature>
<accession>A0A8A2VRZ2</accession>
<sequence>MTTPIDRPDSTGTPASPDRNSGLVSRRTFVAAGGTAALTSLAGCSALVDFVADFALKEVNVFNGASRPVNGTVEIVDPAGDVVFEESFALAANKGDDGAEASDDESAALYDDVWTETGDYEVSVELEERLESTSSDDGDAENGTDTNSTAEENGSAEQDSADTGASGSGTSATDTVTIENTEEERLVIGLAQDDPDELIGFHVIEDLSDLEDESNQSAQ</sequence>
<gene>
    <name evidence="2" type="ORF">J0X25_07585</name>
</gene>
<dbReference type="EMBL" id="CP071462">
    <property type="protein sequence ID" value="QSX00809.1"/>
    <property type="molecule type" value="Genomic_DNA"/>
</dbReference>
<protein>
    <submittedName>
        <fullName evidence="2">Uncharacterized protein</fullName>
    </submittedName>
</protein>
<evidence type="ECO:0000313" key="2">
    <source>
        <dbReference type="EMBL" id="QSX00809.1"/>
    </source>
</evidence>
<feature type="compositionally biased region" description="Polar residues" evidence="1">
    <location>
        <begin position="10"/>
        <end position="23"/>
    </location>
</feature>
<dbReference type="RefSeq" id="WP_207290526.1">
    <property type="nucleotide sequence ID" value="NZ_CP071462.1"/>
</dbReference>
<evidence type="ECO:0000256" key="1">
    <source>
        <dbReference type="SAM" id="MobiDB-lite"/>
    </source>
</evidence>
<organism evidence="2 3">
    <name type="scientific">Haloterrigena alkaliphila</name>
    <dbReference type="NCBI Taxonomy" id="2816475"/>
    <lineage>
        <taxon>Archaea</taxon>
        <taxon>Methanobacteriati</taxon>
        <taxon>Methanobacteriota</taxon>
        <taxon>Stenosarchaea group</taxon>
        <taxon>Halobacteria</taxon>
        <taxon>Halobacteriales</taxon>
        <taxon>Natrialbaceae</taxon>
        <taxon>Haloterrigena</taxon>
    </lineage>
</organism>
<evidence type="ECO:0000313" key="3">
    <source>
        <dbReference type="Proteomes" id="UP000663203"/>
    </source>
</evidence>
<feature type="compositionally biased region" description="Low complexity" evidence="1">
    <location>
        <begin position="161"/>
        <end position="175"/>
    </location>
</feature>
<name>A0A8A2VRZ2_9EURY</name>
<keyword evidence="3" id="KW-1185">Reference proteome</keyword>
<dbReference type="GeneID" id="63187156"/>
<dbReference type="Proteomes" id="UP000663203">
    <property type="component" value="Chromosome"/>
</dbReference>
<proteinExistence type="predicted"/>